<dbReference type="GO" id="GO:0044423">
    <property type="term" value="C:virion component"/>
    <property type="evidence" value="ECO:0007669"/>
    <property type="project" value="UniProtKB-KW"/>
</dbReference>
<name>Q80BP4_SHV2C</name>
<keyword evidence="4" id="KW-0426">Late protein</keyword>
<evidence type="ECO:0000256" key="5">
    <source>
        <dbReference type="ARBA" id="ARBA00023200"/>
    </source>
</evidence>
<dbReference type="EMBL" id="AJ410493">
    <property type="protein sequence ID" value="CAC84328.1"/>
    <property type="molecule type" value="Genomic_DNA"/>
</dbReference>
<dbReference type="HAMAP" id="MF_04039">
    <property type="entry name" value="HSV_CEP2"/>
    <property type="match status" value="1"/>
</dbReference>
<protein>
    <submittedName>
        <fullName evidence="6">Uncharacterized protein</fullName>
    </submittedName>
</protein>
<evidence type="ECO:0000313" key="6">
    <source>
        <dbReference type="EMBL" id="CAC84328.1"/>
    </source>
</evidence>
<sequence length="330" mass="37026">MDDFRNKLRNFLNNECLWIKNVACTSFTKVYCATTAVSPFFKPISPQGVPDKHYINVTLIILKPKKSHPYITVYINDLAVDCCSTEILQVKPVPCSHFSLIYFGPLIAPPHNVQIPANLSIKASKKSHLTKNQVIFTSKVIHPERLPDGYESATLIGACAWYSEGAIFQHFLSTDYMSLCPAFKEFPSLSRILSLLTRCDDLSCVPCYGEKIHVNCQSGYTDSDCDGKSNSCPCITSCTALKKDTVPITGHRNLLSLLFDATIQHNITSIKFFSPQTPTTVNNVFCGVLDTGETVECTCEAWNLLMFSDFISRQMIYNCQIMKRYCLRSC</sequence>
<keyword evidence="2" id="KW-0920">Virion tegument</keyword>
<proteinExistence type="inferred from homology"/>
<reference evidence="6 7" key="1">
    <citation type="journal article" date="2003" name="Virology">
        <title>The genome of herpesvirus saimiri C488 which is capable of transforming human T cells.</title>
        <authorList>
            <person name="Ensser A."/>
            <person name="Thurau M."/>
            <person name="Wittmann S."/>
            <person name="Fickenscher H."/>
        </authorList>
    </citation>
    <scope>NUCLEOTIDE SEQUENCE [LARGE SCALE GENOMIC DNA]</scope>
    <source>
        <strain evidence="6">C488</strain>
    </source>
</reference>
<evidence type="ECO:0000256" key="1">
    <source>
        <dbReference type="ARBA" id="ARBA00022562"/>
    </source>
</evidence>
<keyword evidence="1" id="KW-1048">Host nucleus</keyword>
<keyword evidence="3" id="KW-0946">Virion</keyword>
<keyword evidence="5" id="KW-1035">Host cytoplasm</keyword>
<evidence type="ECO:0000256" key="3">
    <source>
        <dbReference type="ARBA" id="ARBA00022844"/>
    </source>
</evidence>
<evidence type="ECO:0000313" key="7">
    <source>
        <dbReference type="Proteomes" id="UP000168086"/>
    </source>
</evidence>
<organismHost>
    <name type="scientific">Saimiri sciureus</name>
    <name type="common">Common squirrel monkey</name>
    <dbReference type="NCBI Taxonomy" id="9521"/>
</organismHost>
<dbReference type="Proteomes" id="UP000168086">
    <property type="component" value="Genome"/>
</dbReference>
<organism evidence="6 7">
    <name type="scientific">Saimiriine herpesvirus 2 (strain 488)</name>
    <name type="common">SaHV-2</name>
    <name type="synonym">Herpesvirus saimiri</name>
    <dbReference type="NCBI Taxonomy" id="10384"/>
    <lineage>
        <taxon>Viruses</taxon>
        <taxon>Duplodnaviria</taxon>
        <taxon>Heunggongvirae</taxon>
        <taxon>Peploviricota</taxon>
        <taxon>Herviviricetes</taxon>
        <taxon>Herpesvirales</taxon>
        <taxon>Orthoherpesviridae</taxon>
        <taxon>Gammaherpesvirinae</taxon>
        <taxon>Rhadinovirus</taxon>
        <taxon>Rhadinovirus saimiriinegamma2</taxon>
        <taxon>Saimiriine herpesvirus 2</taxon>
    </lineage>
</organism>
<evidence type="ECO:0000256" key="2">
    <source>
        <dbReference type="ARBA" id="ARBA00022580"/>
    </source>
</evidence>
<dbReference type="InterPro" id="IPR004286">
    <property type="entry name" value="Herpes_UL16/UL94"/>
</dbReference>
<accession>Q80BP4</accession>
<dbReference type="Pfam" id="PF03044">
    <property type="entry name" value="Herpes_UL16"/>
    <property type="match status" value="1"/>
</dbReference>
<evidence type="ECO:0000256" key="4">
    <source>
        <dbReference type="ARBA" id="ARBA00022921"/>
    </source>
</evidence>